<feature type="compositionally biased region" description="Basic and acidic residues" evidence="1">
    <location>
        <begin position="282"/>
        <end position="292"/>
    </location>
</feature>
<feature type="compositionally biased region" description="Basic and acidic residues" evidence="1">
    <location>
        <begin position="101"/>
        <end position="113"/>
    </location>
</feature>
<evidence type="ECO:0000313" key="3">
    <source>
        <dbReference type="Proteomes" id="UP001168146"/>
    </source>
</evidence>
<feature type="compositionally biased region" description="Basic and acidic residues" evidence="1">
    <location>
        <begin position="133"/>
        <end position="142"/>
    </location>
</feature>
<name>A0AAN6F406_9PEZI</name>
<comment type="caution">
    <text evidence="2">The sequence shown here is derived from an EMBL/GenBank/DDBJ whole genome shotgun (WGS) entry which is preliminary data.</text>
</comment>
<evidence type="ECO:0000313" key="2">
    <source>
        <dbReference type="EMBL" id="KAK0303424.1"/>
    </source>
</evidence>
<feature type="region of interest" description="Disordered" evidence="1">
    <location>
        <begin position="160"/>
        <end position="199"/>
    </location>
</feature>
<feature type="region of interest" description="Disordered" evidence="1">
    <location>
        <begin position="226"/>
        <end position="292"/>
    </location>
</feature>
<proteinExistence type="predicted"/>
<gene>
    <name evidence="2" type="ORF">LTR82_017566</name>
</gene>
<feature type="region of interest" description="Disordered" evidence="1">
    <location>
        <begin position="88"/>
        <end position="148"/>
    </location>
</feature>
<feature type="compositionally biased region" description="Low complexity" evidence="1">
    <location>
        <begin position="269"/>
        <end position="281"/>
    </location>
</feature>
<evidence type="ECO:0000256" key="1">
    <source>
        <dbReference type="SAM" id="MobiDB-lite"/>
    </source>
</evidence>
<dbReference type="AlphaFoldDB" id="A0AAN6F406"/>
<organism evidence="2 3">
    <name type="scientific">Friedmanniomyces endolithicus</name>
    <dbReference type="NCBI Taxonomy" id="329885"/>
    <lineage>
        <taxon>Eukaryota</taxon>
        <taxon>Fungi</taxon>
        <taxon>Dikarya</taxon>
        <taxon>Ascomycota</taxon>
        <taxon>Pezizomycotina</taxon>
        <taxon>Dothideomycetes</taxon>
        <taxon>Dothideomycetidae</taxon>
        <taxon>Mycosphaerellales</taxon>
        <taxon>Teratosphaeriaceae</taxon>
        <taxon>Friedmanniomyces</taxon>
    </lineage>
</organism>
<accession>A0AAN6F406</accession>
<dbReference type="Proteomes" id="UP001168146">
    <property type="component" value="Unassembled WGS sequence"/>
</dbReference>
<dbReference type="EMBL" id="JASUXU010000149">
    <property type="protein sequence ID" value="KAK0303424.1"/>
    <property type="molecule type" value="Genomic_DNA"/>
</dbReference>
<protein>
    <submittedName>
        <fullName evidence="2">Uncharacterized protein</fullName>
    </submittedName>
</protein>
<feature type="compositionally biased region" description="Basic and acidic residues" evidence="1">
    <location>
        <begin position="226"/>
        <end position="244"/>
    </location>
</feature>
<reference evidence="2" key="1">
    <citation type="submission" date="2021-12" db="EMBL/GenBank/DDBJ databases">
        <title>Black yeast isolated from Biological Soil Crust.</title>
        <authorList>
            <person name="Kurbessoian T."/>
        </authorList>
    </citation>
    <scope>NUCLEOTIDE SEQUENCE</scope>
    <source>
        <strain evidence="2">CCFEE 5208</strain>
    </source>
</reference>
<sequence>MARLMERNNSSGGCNVQTIREEIESLRSRLRKLTIDLYAVQGKSAVEEGNFEQNVDPLLQRNEQLAQQLAETQDKLYACTAENQSLHKARDTSLAENQSLRQERDETTAELRRVRQAYASREREATDSSTDLFRQDRKDSNRTKRKGALGGLLAGDHCRLERDDVSDTEMLSPGDSEMHYSVTEPSQSQHHDSSGGEAHSAEYLHENVNNALRQPPVCSQPKERLALPEHDDGVGTRSEARTTKPEGSSGERSILWEEPKPVSQDPVGEEAIAYEEAYPEPVSREVGHSLVD</sequence>
<feature type="compositionally biased region" description="Basic and acidic residues" evidence="1">
    <location>
        <begin position="189"/>
        <end position="199"/>
    </location>
</feature>